<dbReference type="GeneID" id="87808512"/>
<proteinExistence type="predicted"/>
<dbReference type="RefSeq" id="XP_062627794.1">
    <property type="nucleotide sequence ID" value="XM_062771810.1"/>
</dbReference>
<reference evidence="2" key="1">
    <citation type="submission" date="2023-10" db="EMBL/GenBank/DDBJ databases">
        <authorList>
            <person name="Noh H."/>
        </authorList>
    </citation>
    <scope>NUCLEOTIDE SEQUENCE</scope>
    <source>
        <strain evidence="2">DUCC4014</strain>
    </source>
</reference>
<feature type="region of interest" description="Disordered" evidence="1">
    <location>
        <begin position="68"/>
        <end position="103"/>
    </location>
</feature>
<name>A0AAF1BIN4_9TREE</name>
<evidence type="ECO:0000256" key="1">
    <source>
        <dbReference type="SAM" id="MobiDB-lite"/>
    </source>
</evidence>
<organism evidence="2 3">
    <name type="scientific">Vanrija pseudolonga</name>
    <dbReference type="NCBI Taxonomy" id="143232"/>
    <lineage>
        <taxon>Eukaryota</taxon>
        <taxon>Fungi</taxon>
        <taxon>Dikarya</taxon>
        <taxon>Basidiomycota</taxon>
        <taxon>Agaricomycotina</taxon>
        <taxon>Tremellomycetes</taxon>
        <taxon>Trichosporonales</taxon>
        <taxon>Trichosporonaceae</taxon>
        <taxon>Vanrija</taxon>
    </lineage>
</organism>
<sequence length="335" mass="37234">MPALLDSKTYPHLLSLITSFAPWPARLRLRATCRADRDAITRDLMEHVALNTAIEDKWPGRQAFYKEKAARPPGAAAADEDAGDAEKEGYDPSANLPPTTYDRDAWKDDYPEIEVHVLPFSLEHVRTIDHPAGAMMNGDAQNNCIGHTPNTFFPNKRTIRLLETLEPDFEAANLVAFITLPYEEDEDEAAEGVEYGDVQSKYSSSASFTGARVDLVLWRENATDAVPEPVLQQVYLLARDLVRNAWQDAVVTIVGADTLPPAAGGEETFKAAVKHLMDAYYHERIDAMRFMSREAWLDQLGEDRDAVGAWPVPLPARTADCAVCSAPNPWEIPQQ</sequence>
<gene>
    <name evidence="2" type="ORF">LOC62_04G005283</name>
</gene>
<dbReference type="EMBL" id="CP086717">
    <property type="protein sequence ID" value="WOO81762.1"/>
    <property type="molecule type" value="Genomic_DNA"/>
</dbReference>
<dbReference type="AlphaFoldDB" id="A0AAF1BIN4"/>
<accession>A0AAF1BIN4</accession>
<protein>
    <submittedName>
        <fullName evidence="2">Uncharacterized protein</fullName>
    </submittedName>
</protein>
<dbReference type="Proteomes" id="UP000827549">
    <property type="component" value="Chromosome 4"/>
</dbReference>
<evidence type="ECO:0000313" key="3">
    <source>
        <dbReference type="Proteomes" id="UP000827549"/>
    </source>
</evidence>
<keyword evidence="3" id="KW-1185">Reference proteome</keyword>
<evidence type="ECO:0000313" key="2">
    <source>
        <dbReference type="EMBL" id="WOO81762.1"/>
    </source>
</evidence>